<proteinExistence type="predicted"/>
<dbReference type="InterPro" id="IPR042411">
    <property type="entry name" value="WDR27"/>
</dbReference>
<dbReference type="InterPro" id="IPR036322">
    <property type="entry name" value="WD40_repeat_dom_sf"/>
</dbReference>
<dbReference type="Pfam" id="PF00400">
    <property type="entry name" value="WD40"/>
    <property type="match status" value="3"/>
</dbReference>
<dbReference type="InterPro" id="IPR015943">
    <property type="entry name" value="WD40/YVTN_repeat-like_dom_sf"/>
</dbReference>
<feature type="non-terminal residue" evidence="5">
    <location>
        <position position="515"/>
    </location>
</feature>
<dbReference type="PROSITE" id="PS00678">
    <property type="entry name" value="WD_REPEATS_1"/>
    <property type="match status" value="1"/>
</dbReference>
<evidence type="ECO:0000256" key="4">
    <source>
        <dbReference type="SAM" id="MobiDB-lite"/>
    </source>
</evidence>
<evidence type="ECO:0000256" key="3">
    <source>
        <dbReference type="PROSITE-ProRule" id="PRU00221"/>
    </source>
</evidence>
<evidence type="ECO:0008006" key="7">
    <source>
        <dbReference type="Google" id="ProtNLM"/>
    </source>
</evidence>
<dbReference type="InterPro" id="IPR001680">
    <property type="entry name" value="WD40_rpt"/>
</dbReference>
<dbReference type="EMBL" id="WNTK01000005">
    <property type="protein sequence ID" value="KAG9483990.1"/>
    <property type="molecule type" value="Genomic_DNA"/>
</dbReference>
<evidence type="ECO:0000256" key="1">
    <source>
        <dbReference type="ARBA" id="ARBA00022574"/>
    </source>
</evidence>
<keyword evidence="2" id="KW-0677">Repeat</keyword>
<dbReference type="Gene3D" id="2.130.10.10">
    <property type="entry name" value="YVTN repeat-like/Quinoprotein amine dehydrogenase"/>
    <property type="match status" value="2"/>
</dbReference>
<gene>
    <name evidence="5" type="ORF">GDO78_009740</name>
</gene>
<feature type="region of interest" description="Disordered" evidence="4">
    <location>
        <begin position="491"/>
        <end position="515"/>
    </location>
</feature>
<evidence type="ECO:0000313" key="6">
    <source>
        <dbReference type="Proteomes" id="UP000770717"/>
    </source>
</evidence>
<dbReference type="PROSITE" id="PS50082">
    <property type="entry name" value="WD_REPEATS_2"/>
    <property type="match status" value="1"/>
</dbReference>
<evidence type="ECO:0000313" key="5">
    <source>
        <dbReference type="EMBL" id="KAG9483990.1"/>
    </source>
</evidence>
<protein>
    <recommendedName>
        <fullName evidence="7">WD repeat domain 27</fullName>
    </recommendedName>
</protein>
<organism evidence="5 6">
    <name type="scientific">Eleutherodactylus coqui</name>
    <name type="common">Puerto Rican coqui</name>
    <dbReference type="NCBI Taxonomy" id="57060"/>
    <lineage>
        <taxon>Eukaryota</taxon>
        <taxon>Metazoa</taxon>
        <taxon>Chordata</taxon>
        <taxon>Craniata</taxon>
        <taxon>Vertebrata</taxon>
        <taxon>Euteleostomi</taxon>
        <taxon>Amphibia</taxon>
        <taxon>Batrachia</taxon>
        <taxon>Anura</taxon>
        <taxon>Neobatrachia</taxon>
        <taxon>Hyloidea</taxon>
        <taxon>Eleutherodactylidae</taxon>
        <taxon>Eleutherodactylinae</taxon>
        <taxon>Eleutherodactylus</taxon>
        <taxon>Eleutherodactylus</taxon>
    </lineage>
</organism>
<keyword evidence="1 3" id="KW-0853">WD repeat</keyword>
<dbReference type="SMART" id="SM00320">
    <property type="entry name" value="WD40"/>
    <property type="match status" value="4"/>
</dbReference>
<dbReference type="InterPro" id="IPR019775">
    <property type="entry name" value="WD40_repeat_CS"/>
</dbReference>
<dbReference type="PANTHER" id="PTHR44525:SF1">
    <property type="entry name" value="WD REPEAT-CONTAINING PROTEIN 27"/>
    <property type="match status" value="1"/>
</dbReference>
<feature type="repeat" description="WD" evidence="3">
    <location>
        <begin position="181"/>
        <end position="222"/>
    </location>
</feature>
<accession>A0A8J6FBY6</accession>
<sequence length="515" mass="57189">YDDVSIQLAGSLSISSKPGEKNICLMASMFGCKIALIKFGPHDFLQHKKRGLWHFGPETKLSIVSRGPQINIKDQPLVFHNKIKSSGYSTAPRMKMFSPETNLKTSPLSKVKKEISSGARKEYPLDVQVPWTLHKQLIVSNKPTSICAIQYSGDGMKLACGLADKSLLVFSSTFIGEPAVFTGHDGAVNSFGWSYDKNWLVSTADDRTMRIWNVKNATSALVLRKEMFSRPARFPQFYYMDKFILLSSGAEVQLMRYHLDDHKDELRRYKQNSFCKPVHTLCMESAVDITGLSAINGFYSYIVLAAGSNRDVGIFDLNVGARTATIPDVHSRAAHQICQNKGSGFSTQPVEAYNLFVTMAIGDCLKLWDIRTLRCVRCFEGHLNRYQSCGVALSPCGKFIACGSEDRCAYIYETRSSTYVQKLPEHSESVISVAFNPSSPQMVSAVKTSYCLSILHFPAIHMIVKDHAVLTLWKKLKAVCRRPGQIPLREFSQQDPTRAPAGTSVALTSPAAPAL</sequence>
<name>A0A8J6FBY6_ELECQ</name>
<dbReference type="OrthoDB" id="20669at2759"/>
<dbReference type="PANTHER" id="PTHR44525">
    <property type="entry name" value="WD REPEAT-CONTAINING PROTEIN 27"/>
    <property type="match status" value="1"/>
</dbReference>
<comment type="caution">
    <text evidence="5">The sequence shown here is derived from an EMBL/GenBank/DDBJ whole genome shotgun (WGS) entry which is preliminary data.</text>
</comment>
<keyword evidence="6" id="KW-1185">Reference proteome</keyword>
<dbReference type="SUPFAM" id="SSF50978">
    <property type="entry name" value="WD40 repeat-like"/>
    <property type="match status" value="1"/>
</dbReference>
<dbReference type="Proteomes" id="UP000770717">
    <property type="component" value="Unassembled WGS sequence"/>
</dbReference>
<dbReference type="PROSITE" id="PS50294">
    <property type="entry name" value="WD_REPEATS_REGION"/>
    <property type="match status" value="1"/>
</dbReference>
<reference evidence="5" key="1">
    <citation type="thesis" date="2020" institute="ProQuest LLC" country="789 East Eisenhower Parkway, Ann Arbor, MI, USA">
        <title>Comparative Genomics and Chromosome Evolution.</title>
        <authorList>
            <person name="Mudd A.B."/>
        </authorList>
    </citation>
    <scope>NUCLEOTIDE SEQUENCE</scope>
    <source>
        <strain evidence="5">HN-11 Male</strain>
        <tissue evidence="5">Kidney and liver</tissue>
    </source>
</reference>
<dbReference type="AlphaFoldDB" id="A0A8J6FBY6"/>
<evidence type="ECO:0000256" key="2">
    <source>
        <dbReference type="ARBA" id="ARBA00022737"/>
    </source>
</evidence>